<comment type="caution">
    <text evidence="1">The sequence shown here is derived from an EMBL/GenBank/DDBJ whole genome shotgun (WGS) entry which is preliminary data.</text>
</comment>
<evidence type="ECO:0000313" key="1">
    <source>
        <dbReference type="EMBL" id="KAK4826873.1"/>
    </source>
</evidence>
<proteinExistence type="predicted"/>
<reference evidence="1 2" key="1">
    <citation type="journal article" date="2023" name="J. Hered.">
        <title>Chromosome-level genome of the wood stork (Mycteria americana) provides insight into avian chromosome evolution.</title>
        <authorList>
            <person name="Flamio R. Jr."/>
            <person name="Ramstad K.M."/>
        </authorList>
    </citation>
    <scope>NUCLEOTIDE SEQUENCE [LARGE SCALE GENOMIC DNA]</scope>
    <source>
        <strain evidence="1">JAX WOST 10</strain>
    </source>
</reference>
<dbReference type="EMBL" id="JAUNZN010000002">
    <property type="protein sequence ID" value="KAK4826873.1"/>
    <property type="molecule type" value="Genomic_DNA"/>
</dbReference>
<dbReference type="Proteomes" id="UP001333110">
    <property type="component" value="Unassembled WGS sequence"/>
</dbReference>
<keyword evidence="2" id="KW-1185">Reference proteome</keyword>
<evidence type="ECO:0000313" key="2">
    <source>
        <dbReference type="Proteomes" id="UP001333110"/>
    </source>
</evidence>
<sequence>MCSSPRIMSFFWPAGTREVIVALCSALVRPHLKYCVQFWAPQYKKNIELLERGLENKSYEERLRELELLSLEKRRLRGHLIALYNYRITKLYRLEKTFKIIKSNHKPNTTKSTTTPCP</sequence>
<organism evidence="1 2">
    <name type="scientific">Mycteria americana</name>
    <name type="common">Wood stork</name>
    <dbReference type="NCBI Taxonomy" id="33587"/>
    <lineage>
        <taxon>Eukaryota</taxon>
        <taxon>Metazoa</taxon>
        <taxon>Chordata</taxon>
        <taxon>Craniata</taxon>
        <taxon>Vertebrata</taxon>
        <taxon>Euteleostomi</taxon>
        <taxon>Archelosauria</taxon>
        <taxon>Archosauria</taxon>
        <taxon>Dinosauria</taxon>
        <taxon>Saurischia</taxon>
        <taxon>Theropoda</taxon>
        <taxon>Coelurosauria</taxon>
        <taxon>Aves</taxon>
        <taxon>Neognathae</taxon>
        <taxon>Neoaves</taxon>
        <taxon>Aequornithes</taxon>
        <taxon>Ciconiiformes</taxon>
        <taxon>Ciconiidae</taxon>
        <taxon>Mycteria</taxon>
    </lineage>
</organism>
<dbReference type="AlphaFoldDB" id="A0AAN7NFT7"/>
<protein>
    <submittedName>
        <fullName evidence="1">Uncharacterized protein</fullName>
    </submittedName>
</protein>
<gene>
    <name evidence="1" type="ORF">QYF61_011992</name>
</gene>
<accession>A0AAN7NFT7</accession>
<name>A0AAN7NFT7_MYCAM</name>